<proteinExistence type="predicted"/>
<accession>A0AAV1YVS6</accession>
<organism evidence="3 4">
    <name type="scientific">Larinioides sclopetarius</name>
    <dbReference type="NCBI Taxonomy" id="280406"/>
    <lineage>
        <taxon>Eukaryota</taxon>
        <taxon>Metazoa</taxon>
        <taxon>Ecdysozoa</taxon>
        <taxon>Arthropoda</taxon>
        <taxon>Chelicerata</taxon>
        <taxon>Arachnida</taxon>
        <taxon>Araneae</taxon>
        <taxon>Araneomorphae</taxon>
        <taxon>Entelegynae</taxon>
        <taxon>Araneoidea</taxon>
        <taxon>Araneidae</taxon>
        <taxon>Larinioides</taxon>
    </lineage>
</organism>
<dbReference type="GO" id="GO:0042575">
    <property type="term" value="C:DNA polymerase complex"/>
    <property type="evidence" value="ECO:0007669"/>
    <property type="project" value="UniProtKB-ARBA"/>
</dbReference>
<evidence type="ECO:0000256" key="1">
    <source>
        <dbReference type="SAM" id="MobiDB-lite"/>
    </source>
</evidence>
<dbReference type="GO" id="GO:0015074">
    <property type="term" value="P:DNA integration"/>
    <property type="evidence" value="ECO:0007669"/>
    <property type="project" value="InterPro"/>
</dbReference>
<feature type="region of interest" description="Disordered" evidence="1">
    <location>
        <begin position="1358"/>
        <end position="1390"/>
    </location>
</feature>
<feature type="domain" description="Integrase catalytic" evidence="2">
    <location>
        <begin position="1046"/>
        <end position="1228"/>
    </location>
</feature>
<dbReference type="Pfam" id="PF17921">
    <property type="entry name" value="Integrase_H2C2"/>
    <property type="match status" value="1"/>
</dbReference>
<dbReference type="SUPFAM" id="SSF56672">
    <property type="entry name" value="DNA/RNA polymerases"/>
    <property type="match status" value="1"/>
</dbReference>
<dbReference type="GO" id="GO:0003676">
    <property type="term" value="F:nucleic acid binding"/>
    <property type="evidence" value="ECO:0007669"/>
    <property type="project" value="InterPro"/>
</dbReference>
<dbReference type="Pfam" id="PF18701">
    <property type="entry name" value="DUF5641"/>
    <property type="match status" value="1"/>
</dbReference>
<dbReference type="InterPro" id="IPR012337">
    <property type="entry name" value="RNaseH-like_sf"/>
</dbReference>
<protein>
    <recommendedName>
        <fullName evidence="2">Integrase catalytic domain-containing protein</fullName>
    </recommendedName>
</protein>
<dbReference type="Gene3D" id="3.10.10.10">
    <property type="entry name" value="HIV Type 1 Reverse Transcriptase, subunit A, domain 1"/>
    <property type="match status" value="1"/>
</dbReference>
<comment type="caution">
    <text evidence="3">The sequence shown here is derived from an EMBL/GenBank/DDBJ whole genome shotgun (WGS) entry which is preliminary data.</text>
</comment>
<sequence length="1409" mass="161856">MANTSAGKNNCVFCDRSHPSQDCQKISNMNYEDKKEQVMRKRCCLVCLKPGHMAKKCHSSVKCLICERRHYALLCPDLRKGISSSSKNKVADEEQKSTEILLTNLPSAHEIYLKVIAVRLRHKGKEVCVRALMDDGSHRSYIEKNLVAELNLSPSGTEVLSQGLFGGGISPAAEHGRFMVTIESFDRKYSTSVALLDQPKICSNLPRIRDENLLAELASRGIKVTDVGRDTPPIRVLLGADVLGSILTGRIEVFTSGISAVETLLGWTILGLGRKRQVVNMVTLTLQNIELPKIWDLEVLDIKDPVERKNKTLLEEETLIHFRETIKFQDDKRYEVALPWLAGHPPIYDMYDVAEARLRSVTKRLVKENIYNAYDDVLRQWQKEGIIEAIPENEILKPGHYLPHRPVIKSSSLTTKVRPVFDASFKKPGYASLNECLSVGPSLSEQIPPLLLRFRTGAIGVIADIKQAFLQLSVRSEDRDFLRFLWWDTEDHSKLKFLRHCRVVFGVTSSPFLLNASIHHHLDSTESQNESLQPTIKKLKRAFYVDNLTISVESKEELLQFKAQTMKIMNAASFELRCWAHTGIKHLESQNVLGLKWDTETDELYCVSPETNMGISDIISKRKLLSIVNSIYDPIGFTSPATLLPKLLLQEAWRNKLDWDEELPLDMLLRYQRWAKHLDLIEKCRIPRRILYGSCEKATLHIFTDASAHGYACCAFLRCEEEGEVKVSLVSAKARVAPVKRPTIPRLELLGATIGARIASTILEAIDLPLKMYFWTDSMIVLGWITNTEPWNTFVGNRVKEIRELTKVEDWRFVPGDVNPADLPSRSCDFSELSRSQWGEGPKWLYEPPEFWPYTEITLTEEAMTERRKTVAVNLNIDTKEHFGNRLLYFSSYPRIIRMTAWVLRFCQNIRVNSHKLTKELSYEEIQRAEEALIRIIQSEWPTNIREKYTQTIQFYEENKILKVRSRLILGEDPEDFVRPTVLPDHPIVRRLIEYTHQTLHHAGVQTTLSHLRERFWIPRGRRIVREVLLKCVTCRRYASKPVVPDAPAPLPVDRINRVAAFEVTGADLAGPISLKGGQKAWIVIFTCAVYRAIHLELVTSLSTEAFMQAMRRMFARRGRCSVMYTDNGTNFLGTSRALNKINWQEIITECAIQKIKWHFNPPTAPWYGGWWERMIRTVKQLLRKVLGRASVSYEEMMTLLCECESIVNGRPLTYIYDNPNELRAIKPSDFIQDIKGNETMDLDIVDAKHLRKRIRYLQSLRCQLRQRFQKEYLSELIRNPQSSLKRRNLSPGDIVLVGSDNTKRLNWPLGRVIELFRGKDNVERVARLRVANGEIIRPIQRIFPLEFSSPEIFDDVPAKAESASDNENQPTVSTKQSFQPEDLPKEQLETVKRTRFGRQIVPLKRLDL</sequence>
<dbReference type="InterPro" id="IPR001584">
    <property type="entry name" value="Integrase_cat-core"/>
</dbReference>
<dbReference type="InterPro" id="IPR036397">
    <property type="entry name" value="RNaseH_sf"/>
</dbReference>
<dbReference type="InterPro" id="IPR043128">
    <property type="entry name" value="Rev_trsase/Diguanyl_cyclase"/>
</dbReference>
<keyword evidence="4" id="KW-1185">Reference proteome</keyword>
<name>A0AAV1YVS6_9ARAC</name>
<evidence type="ECO:0000313" key="4">
    <source>
        <dbReference type="Proteomes" id="UP001497382"/>
    </source>
</evidence>
<dbReference type="PANTHER" id="PTHR47331">
    <property type="entry name" value="PHD-TYPE DOMAIN-CONTAINING PROTEIN"/>
    <property type="match status" value="1"/>
</dbReference>
<dbReference type="SUPFAM" id="SSF53098">
    <property type="entry name" value="Ribonuclease H-like"/>
    <property type="match status" value="1"/>
</dbReference>
<evidence type="ECO:0000313" key="3">
    <source>
        <dbReference type="EMBL" id="CAL1262072.1"/>
    </source>
</evidence>
<dbReference type="InterPro" id="IPR043502">
    <property type="entry name" value="DNA/RNA_pol_sf"/>
</dbReference>
<reference evidence="3 4" key="1">
    <citation type="submission" date="2024-04" db="EMBL/GenBank/DDBJ databases">
        <authorList>
            <person name="Rising A."/>
            <person name="Reimegard J."/>
            <person name="Sonavane S."/>
            <person name="Akerstrom W."/>
            <person name="Nylinder S."/>
            <person name="Hedman E."/>
            <person name="Kallberg Y."/>
        </authorList>
    </citation>
    <scope>NUCLEOTIDE SEQUENCE [LARGE SCALE GENOMIC DNA]</scope>
</reference>
<dbReference type="InterPro" id="IPR008042">
    <property type="entry name" value="Retrotrans_Pao"/>
</dbReference>
<dbReference type="Pfam" id="PF05380">
    <property type="entry name" value="Peptidase_A17"/>
    <property type="match status" value="1"/>
</dbReference>
<dbReference type="EMBL" id="CAXIEN010000004">
    <property type="protein sequence ID" value="CAL1262072.1"/>
    <property type="molecule type" value="Genomic_DNA"/>
</dbReference>
<dbReference type="Gene3D" id="3.30.70.270">
    <property type="match status" value="1"/>
</dbReference>
<dbReference type="InterPro" id="IPR040676">
    <property type="entry name" value="DUF5641"/>
</dbReference>
<dbReference type="InterPro" id="IPR041588">
    <property type="entry name" value="Integrase_H2C2"/>
</dbReference>
<dbReference type="GO" id="GO:0071897">
    <property type="term" value="P:DNA biosynthetic process"/>
    <property type="evidence" value="ECO:0007669"/>
    <property type="project" value="UniProtKB-ARBA"/>
</dbReference>
<dbReference type="Gene3D" id="1.10.340.70">
    <property type="match status" value="1"/>
</dbReference>
<dbReference type="Proteomes" id="UP001497382">
    <property type="component" value="Unassembled WGS sequence"/>
</dbReference>
<evidence type="ECO:0000259" key="2">
    <source>
        <dbReference type="PROSITE" id="PS50994"/>
    </source>
</evidence>
<dbReference type="PANTHER" id="PTHR47331:SF1">
    <property type="entry name" value="GAG-LIKE PROTEIN"/>
    <property type="match status" value="1"/>
</dbReference>
<dbReference type="PROSITE" id="PS50994">
    <property type="entry name" value="INTEGRASE"/>
    <property type="match status" value="1"/>
</dbReference>
<feature type="compositionally biased region" description="Polar residues" evidence="1">
    <location>
        <begin position="1364"/>
        <end position="1380"/>
    </location>
</feature>
<dbReference type="Gene3D" id="3.30.420.10">
    <property type="entry name" value="Ribonuclease H-like superfamily/Ribonuclease H"/>
    <property type="match status" value="1"/>
</dbReference>
<gene>
    <name evidence="3" type="ORF">LARSCL_LOCUS769</name>
</gene>